<dbReference type="AlphaFoldDB" id="A0AAD4JUC1"/>
<accession>A0AAD4JUC1</accession>
<sequence>MAQQQFDINKRLMTLLKNEMRARQQMNSFAKQTTKLHSSIASVKETVEQQKRASEKASKLMLQRRKDLEACEALIEVVQEQVTTAKQRNDALRERLAEARLEHNQYRGCVRVLCDATNTYVNTSELPARVKGVTVSSSGEEWLPFDVATSDLKGLSLLRNRLQGNSVHADKWQQLMAVDNPQSEQRRNVNVTASSVIEIDLTSPQSHR</sequence>
<evidence type="ECO:0000256" key="1">
    <source>
        <dbReference type="SAM" id="Coils"/>
    </source>
</evidence>
<reference evidence="2" key="1">
    <citation type="journal article" date="2021" name="Mol. Ecol. Resour.">
        <title>Phylogenomic analyses of the genus Drosophila reveals genomic signals of climate adaptation.</title>
        <authorList>
            <person name="Li F."/>
            <person name="Rane R.V."/>
            <person name="Luria V."/>
            <person name="Xiong Z."/>
            <person name="Chen J."/>
            <person name="Li Z."/>
            <person name="Catullo R.A."/>
            <person name="Griffin P.C."/>
            <person name="Schiffer M."/>
            <person name="Pearce S."/>
            <person name="Lee S.F."/>
            <person name="McElroy K."/>
            <person name="Stocker A."/>
            <person name="Shirriffs J."/>
            <person name="Cockerell F."/>
            <person name="Coppin C."/>
            <person name="Sgro C.M."/>
            <person name="Karger A."/>
            <person name="Cain J.W."/>
            <person name="Weber J.A."/>
            <person name="Santpere G."/>
            <person name="Kirschner M.W."/>
            <person name="Hoffmann A.A."/>
            <person name="Oakeshott J.G."/>
            <person name="Zhang G."/>
        </authorList>
    </citation>
    <scope>NUCLEOTIDE SEQUENCE</scope>
    <source>
        <strain evidence="2">BGI-SZ-2011g</strain>
    </source>
</reference>
<organism evidence="2 3">
    <name type="scientific">Drosophila rubida</name>
    <dbReference type="NCBI Taxonomy" id="30044"/>
    <lineage>
        <taxon>Eukaryota</taxon>
        <taxon>Metazoa</taxon>
        <taxon>Ecdysozoa</taxon>
        <taxon>Arthropoda</taxon>
        <taxon>Hexapoda</taxon>
        <taxon>Insecta</taxon>
        <taxon>Pterygota</taxon>
        <taxon>Neoptera</taxon>
        <taxon>Endopterygota</taxon>
        <taxon>Diptera</taxon>
        <taxon>Brachycera</taxon>
        <taxon>Muscomorpha</taxon>
        <taxon>Ephydroidea</taxon>
        <taxon>Drosophilidae</taxon>
        <taxon>Drosophila</taxon>
    </lineage>
</organism>
<dbReference type="Proteomes" id="UP001200034">
    <property type="component" value="Unassembled WGS sequence"/>
</dbReference>
<evidence type="ECO:0008006" key="4">
    <source>
        <dbReference type="Google" id="ProtNLM"/>
    </source>
</evidence>
<gene>
    <name evidence="2" type="ORF">KR093_008875</name>
</gene>
<keyword evidence="3" id="KW-1185">Reference proteome</keyword>
<keyword evidence="1" id="KW-0175">Coiled coil</keyword>
<name>A0AAD4JUC1_9MUSC</name>
<feature type="coiled-coil region" evidence="1">
    <location>
        <begin position="68"/>
        <end position="102"/>
    </location>
</feature>
<proteinExistence type="predicted"/>
<evidence type="ECO:0000313" key="3">
    <source>
        <dbReference type="Proteomes" id="UP001200034"/>
    </source>
</evidence>
<dbReference type="EMBL" id="JAJJHW010003409">
    <property type="protein sequence ID" value="KAH8359778.1"/>
    <property type="molecule type" value="Genomic_DNA"/>
</dbReference>
<evidence type="ECO:0000313" key="2">
    <source>
        <dbReference type="EMBL" id="KAH8359778.1"/>
    </source>
</evidence>
<protein>
    <recommendedName>
        <fullName evidence="4">Kinetochore protein Spc25</fullName>
    </recommendedName>
</protein>
<comment type="caution">
    <text evidence="2">The sequence shown here is derived from an EMBL/GenBank/DDBJ whole genome shotgun (WGS) entry which is preliminary data.</text>
</comment>